<dbReference type="CDD" id="cd16936">
    <property type="entry name" value="HATPase_RsbW-like"/>
    <property type="match status" value="1"/>
</dbReference>
<dbReference type="InterPro" id="IPR050267">
    <property type="entry name" value="Anti-sigma-factor_SerPK"/>
</dbReference>
<dbReference type="RefSeq" id="WP_382377973.1">
    <property type="nucleotide sequence ID" value="NZ_JBHRZI010000029.1"/>
</dbReference>
<dbReference type="EMBL" id="JBHRZI010000029">
    <property type="protein sequence ID" value="MFC3896437.1"/>
    <property type="molecule type" value="Genomic_DNA"/>
</dbReference>
<protein>
    <submittedName>
        <fullName evidence="2">ATP-binding protein</fullName>
    </submittedName>
</protein>
<evidence type="ECO:0000313" key="2">
    <source>
        <dbReference type="EMBL" id="MFC3896437.1"/>
    </source>
</evidence>
<dbReference type="Gene3D" id="3.30.565.10">
    <property type="entry name" value="Histidine kinase-like ATPase, C-terminal domain"/>
    <property type="match status" value="1"/>
</dbReference>
<dbReference type="PANTHER" id="PTHR35526">
    <property type="entry name" value="ANTI-SIGMA-F FACTOR RSBW-RELATED"/>
    <property type="match status" value="1"/>
</dbReference>
<feature type="compositionally biased region" description="Polar residues" evidence="1">
    <location>
        <begin position="1"/>
        <end position="17"/>
    </location>
</feature>
<name>A0ABV8C360_9PSEU</name>
<sequence length="198" mass="20998">DFDTGASLSWSGQSPVASSVDGALSSGPARVHPEAPVTTVGEDSASVVLDLPIEPTSTVAELRVHLTTMLDDLGEDHRYDVLLVMTELVSNVLDHAAGIGRLRVFRCEAPCEITIEVDDTSALRPVHGRSRLGGMRGRGIVVVDNVAREWGTRSLFDGGKTVFAAVGCDGLDRISFARPDSTRGSSSPPTRPCSSRSR</sequence>
<keyword evidence="2" id="KW-0067">ATP-binding</keyword>
<dbReference type="GO" id="GO:0005524">
    <property type="term" value="F:ATP binding"/>
    <property type="evidence" value="ECO:0007669"/>
    <property type="project" value="UniProtKB-KW"/>
</dbReference>
<dbReference type="PANTHER" id="PTHR35526:SF3">
    <property type="entry name" value="ANTI-SIGMA-F FACTOR RSBW"/>
    <property type="match status" value="1"/>
</dbReference>
<dbReference type="InterPro" id="IPR036890">
    <property type="entry name" value="HATPase_C_sf"/>
</dbReference>
<dbReference type="Proteomes" id="UP001595690">
    <property type="component" value="Unassembled WGS sequence"/>
</dbReference>
<evidence type="ECO:0000313" key="3">
    <source>
        <dbReference type="Proteomes" id="UP001595690"/>
    </source>
</evidence>
<gene>
    <name evidence="2" type="ORF">ACFOWZ_33605</name>
</gene>
<dbReference type="SUPFAM" id="SSF55874">
    <property type="entry name" value="ATPase domain of HSP90 chaperone/DNA topoisomerase II/histidine kinase"/>
    <property type="match status" value="1"/>
</dbReference>
<keyword evidence="2" id="KW-0547">Nucleotide-binding</keyword>
<feature type="region of interest" description="Disordered" evidence="1">
    <location>
        <begin position="177"/>
        <end position="198"/>
    </location>
</feature>
<feature type="region of interest" description="Disordered" evidence="1">
    <location>
        <begin position="1"/>
        <end position="38"/>
    </location>
</feature>
<evidence type="ECO:0000256" key="1">
    <source>
        <dbReference type="SAM" id="MobiDB-lite"/>
    </source>
</evidence>
<reference evidence="3" key="1">
    <citation type="journal article" date="2019" name="Int. J. Syst. Evol. Microbiol.">
        <title>The Global Catalogue of Microorganisms (GCM) 10K type strain sequencing project: providing services to taxonomists for standard genome sequencing and annotation.</title>
        <authorList>
            <consortium name="The Broad Institute Genomics Platform"/>
            <consortium name="The Broad Institute Genome Sequencing Center for Infectious Disease"/>
            <person name="Wu L."/>
            <person name="Ma J."/>
        </authorList>
    </citation>
    <scope>NUCLEOTIDE SEQUENCE [LARGE SCALE GENOMIC DNA]</scope>
    <source>
        <strain evidence="3">CGMCC 4.7405</strain>
    </source>
</reference>
<accession>A0ABV8C360</accession>
<feature type="non-terminal residue" evidence="2">
    <location>
        <position position="1"/>
    </location>
</feature>
<keyword evidence="3" id="KW-1185">Reference proteome</keyword>
<feature type="compositionally biased region" description="Low complexity" evidence="1">
    <location>
        <begin position="178"/>
        <end position="198"/>
    </location>
</feature>
<comment type="caution">
    <text evidence="2">The sequence shown here is derived from an EMBL/GenBank/DDBJ whole genome shotgun (WGS) entry which is preliminary data.</text>
</comment>
<proteinExistence type="predicted"/>
<organism evidence="2 3">
    <name type="scientific">Lentzea rhizosphaerae</name>
    <dbReference type="NCBI Taxonomy" id="2041025"/>
    <lineage>
        <taxon>Bacteria</taxon>
        <taxon>Bacillati</taxon>
        <taxon>Actinomycetota</taxon>
        <taxon>Actinomycetes</taxon>
        <taxon>Pseudonocardiales</taxon>
        <taxon>Pseudonocardiaceae</taxon>
        <taxon>Lentzea</taxon>
    </lineage>
</organism>